<evidence type="ECO:0008006" key="4">
    <source>
        <dbReference type="Google" id="ProtNLM"/>
    </source>
</evidence>
<gene>
    <name evidence="2" type="ORF">DIC66_16495</name>
</gene>
<keyword evidence="3" id="KW-1185">Reference proteome</keyword>
<keyword evidence="1" id="KW-0812">Transmembrane</keyword>
<organism evidence="2 3">
    <name type="scientific">Rhodoferax lacus</name>
    <dbReference type="NCBI Taxonomy" id="2184758"/>
    <lineage>
        <taxon>Bacteria</taxon>
        <taxon>Pseudomonadati</taxon>
        <taxon>Pseudomonadota</taxon>
        <taxon>Betaproteobacteria</taxon>
        <taxon>Burkholderiales</taxon>
        <taxon>Comamonadaceae</taxon>
        <taxon>Rhodoferax</taxon>
    </lineage>
</organism>
<proteinExistence type="predicted"/>
<reference evidence="2 3" key="1">
    <citation type="submission" date="2018-05" db="EMBL/GenBank/DDBJ databases">
        <title>Rhodoferax soyangensis sp.nov., isolated from an oligotrophic freshwater lake.</title>
        <authorList>
            <person name="Park M."/>
        </authorList>
    </citation>
    <scope>NUCLEOTIDE SEQUENCE [LARGE SCALE GENOMIC DNA]</scope>
    <source>
        <strain evidence="2 3">IMCC26218</strain>
    </source>
</reference>
<accession>A0A3E1R8V4</accession>
<comment type="caution">
    <text evidence="2">The sequence shown here is derived from an EMBL/GenBank/DDBJ whole genome shotgun (WGS) entry which is preliminary data.</text>
</comment>
<dbReference type="EMBL" id="QFZK01000012">
    <property type="protein sequence ID" value="RFO95786.1"/>
    <property type="molecule type" value="Genomic_DNA"/>
</dbReference>
<evidence type="ECO:0000313" key="2">
    <source>
        <dbReference type="EMBL" id="RFO95786.1"/>
    </source>
</evidence>
<dbReference type="OrthoDB" id="9096701at2"/>
<sequence length="180" mass="19885">MNSALILAHLRYQLQRQGWLAAAGLALLVLALGLQWAWVDGLHVRNAELHDALSAKRQAQVQKPQAGEEKAQRQAAFYATLPDATEAVEAIGVLNRAAARHKVALVTAEYRVTRQGTGPLLRYQISVPLRADYVHLHAWLSEVMNTLPHAALDDLSLKRDDAAVDVLDARARFTVFLRSP</sequence>
<protein>
    <recommendedName>
        <fullName evidence="4">Pilus assembly protein PilO</fullName>
    </recommendedName>
</protein>
<name>A0A3E1R8V4_9BURK</name>
<feature type="transmembrane region" description="Helical" evidence="1">
    <location>
        <begin position="20"/>
        <end position="39"/>
    </location>
</feature>
<keyword evidence="1" id="KW-1133">Transmembrane helix</keyword>
<keyword evidence="1" id="KW-0472">Membrane</keyword>
<dbReference type="RefSeq" id="WP_117179192.1">
    <property type="nucleotide sequence ID" value="NZ_QFZK01000012.1"/>
</dbReference>
<dbReference type="AlphaFoldDB" id="A0A3E1R8V4"/>
<evidence type="ECO:0000256" key="1">
    <source>
        <dbReference type="SAM" id="Phobius"/>
    </source>
</evidence>
<evidence type="ECO:0000313" key="3">
    <source>
        <dbReference type="Proteomes" id="UP000260665"/>
    </source>
</evidence>
<dbReference type="Proteomes" id="UP000260665">
    <property type="component" value="Unassembled WGS sequence"/>
</dbReference>